<dbReference type="AlphaFoldDB" id="A0AAV4WZ27"/>
<organism evidence="1 2">
    <name type="scientific">Caerostris extrusa</name>
    <name type="common">Bark spider</name>
    <name type="synonym">Caerostris bankana</name>
    <dbReference type="NCBI Taxonomy" id="172846"/>
    <lineage>
        <taxon>Eukaryota</taxon>
        <taxon>Metazoa</taxon>
        <taxon>Ecdysozoa</taxon>
        <taxon>Arthropoda</taxon>
        <taxon>Chelicerata</taxon>
        <taxon>Arachnida</taxon>
        <taxon>Araneae</taxon>
        <taxon>Araneomorphae</taxon>
        <taxon>Entelegynae</taxon>
        <taxon>Araneoidea</taxon>
        <taxon>Araneidae</taxon>
        <taxon>Caerostris</taxon>
    </lineage>
</organism>
<evidence type="ECO:0000313" key="1">
    <source>
        <dbReference type="EMBL" id="GIY88077.1"/>
    </source>
</evidence>
<evidence type="ECO:0000313" key="2">
    <source>
        <dbReference type="Proteomes" id="UP001054945"/>
    </source>
</evidence>
<sequence>MNSKSYESGRISYRNDVYDPNVRQNAYAVDEDFIVMAHLIIPYLIKPGLLTDILRKNEKYLNEKGKISSFYSNQLKSPNTKLNNQRTHLHVTYLLERAHLISQNDKQRVESALCFRIREASLTCFSTARIPKSIWNRFKTSPEHEMPRPVLFGKYLILNVFARHLMSRLTTACGLPKP</sequence>
<reference evidence="1 2" key="1">
    <citation type="submission" date="2021-06" db="EMBL/GenBank/DDBJ databases">
        <title>Caerostris extrusa draft genome.</title>
        <authorList>
            <person name="Kono N."/>
            <person name="Arakawa K."/>
        </authorList>
    </citation>
    <scope>NUCLEOTIDE SEQUENCE [LARGE SCALE GENOMIC DNA]</scope>
</reference>
<dbReference type="Proteomes" id="UP001054945">
    <property type="component" value="Unassembled WGS sequence"/>
</dbReference>
<comment type="caution">
    <text evidence="1">The sequence shown here is derived from an EMBL/GenBank/DDBJ whole genome shotgun (WGS) entry which is preliminary data.</text>
</comment>
<evidence type="ECO:0008006" key="3">
    <source>
        <dbReference type="Google" id="ProtNLM"/>
    </source>
</evidence>
<dbReference type="EMBL" id="BPLR01017018">
    <property type="protein sequence ID" value="GIY88077.1"/>
    <property type="molecule type" value="Genomic_DNA"/>
</dbReference>
<keyword evidence="2" id="KW-1185">Reference proteome</keyword>
<gene>
    <name evidence="1" type="ORF">CEXT_779321</name>
</gene>
<name>A0AAV4WZ27_CAEEX</name>
<protein>
    <recommendedName>
        <fullName evidence="3">Maturase K</fullName>
    </recommendedName>
</protein>
<accession>A0AAV4WZ27</accession>
<proteinExistence type="predicted"/>